<keyword evidence="2" id="KW-1185">Reference proteome</keyword>
<organism evidence="1 2">
    <name type="scientific">Ramularia collo-cygni</name>
    <dbReference type="NCBI Taxonomy" id="112498"/>
    <lineage>
        <taxon>Eukaryota</taxon>
        <taxon>Fungi</taxon>
        <taxon>Dikarya</taxon>
        <taxon>Ascomycota</taxon>
        <taxon>Pezizomycotina</taxon>
        <taxon>Dothideomycetes</taxon>
        <taxon>Dothideomycetidae</taxon>
        <taxon>Mycosphaerellales</taxon>
        <taxon>Mycosphaerellaceae</taxon>
        <taxon>Ramularia</taxon>
    </lineage>
</organism>
<evidence type="ECO:0000313" key="1">
    <source>
        <dbReference type="EMBL" id="CZT19130.1"/>
    </source>
</evidence>
<name>A0A2D3V0X1_9PEZI</name>
<dbReference type="GeneID" id="35600144"/>
<sequence>MPVKSQSREVLKERLIKALKLYKDHMAVLEIEELSIQERGDEPSIQARQEELHDLISKHEKVVERLKNLKEEVSSDGWMSDFYLTQLVNMALAKAGELAVT</sequence>
<protein>
    <submittedName>
        <fullName evidence="1">Uncharacterized protein</fullName>
    </submittedName>
</protein>
<reference evidence="1 2" key="1">
    <citation type="submission" date="2016-03" db="EMBL/GenBank/DDBJ databases">
        <authorList>
            <person name="Ploux O."/>
        </authorList>
    </citation>
    <scope>NUCLEOTIDE SEQUENCE [LARGE SCALE GENOMIC DNA]</scope>
    <source>
        <strain evidence="1 2">URUG2</strain>
    </source>
</reference>
<gene>
    <name evidence="1" type="ORF">RCC_04976</name>
</gene>
<dbReference type="Proteomes" id="UP000225277">
    <property type="component" value="Unassembled WGS sequence"/>
</dbReference>
<dbReference type="EMBL" id="FJUY01000007">
    <property type="protein sequence ID" value="CZT19130.1"/>
    <property type="molecule type" value="Genomic_DNA"/>
</dbReference>
<evidence type="ECO:0000313" key="2">
    <source>
        <dbReference type="Proteomes" id="UP000225277"/>
    </source>
</evidence>
<dbReference type="RefSeq" id="XP_023626020.1">
    <property type="nucleotide sequence ID" value="XM_023770252.1"/>
</dbReference>
<proteinExistence type="predicted"/>
<accession>A0A2D3V0X1</accession>
<dbReference type="AlphaFoldDB" id="A0A2D3V0X1"/>